<name>A0A8S3T2M9_MYTED</name>
<dbReference type="Proteomes" id="UP000683360">
    <property type="component" value="Unassembled WGS sequence"/>
</dbReference>
<dbReference type="PANTHER" id="PTHR47642:SF8">
    <property type="entry name" value="ATP-DEPENDENT DNA HELICASE"/>
    <property type="match status" value="1"/>
</dbReference>
<evidence type="ECO:0000313" key="2">
    <source>
        <dbReference type="EMBL" id="CAG2226073.1"/>
    </source>
</evidence>
<evidence type="ECO:0000313" key="3">
    <source>
        <dbReference type="Proteomes" id="UP000683360"/>
    </source>
</evidence>
<protein>
    <submittedName>
        <fullName evidence="2">Uncharacterized protein</fullName>
    </submittedName>
</protein>
<dbReference type="EMBL" id="CAJPWZ010001869">
    <property type="protein sequence ID" value="CAG2226073.1"/>
    <property type="molecule type" value="Genomic_DNA"/>
</dbReference>
<feature type="compositionally biased region" description="Acidic residues" evidence="1">
    <location>
        <begin position="223"/>
        <end position="240"/>
    </location>
</feature>
<organism evidence="2 3">
    <name type="scientific">Mytilus edulis</name>
    <name type="common">Blue mussel</name>
    <dbReference type="NCBI Taxonomy" id="6550"/>
    <lineage>
        <taxon>Eukaryota</taxon>
        <taxon>Metazoa</taxon>
        <taxon>Spiralia</taxon>
        <taxon>Lophotrochozoa</taxon>
        <taxon>Mollusca</taxon>
        <taxon>Bivalvia</taxon>
        <taxon>Autobranchia</taxon>
        <taxon>Pteriomorphia</taxon>
        <taxon>Mytilida</taxon>
        <taxon>Mytiloidea</taxon>
        <taxon>Mytilidae</taxon>
        <taxon>Mytilinae</taxon>
        <taxon>Mytilus</taxon>
    </lineage>
</organism>
<reference evidence="2" key="1">
    <citation type="submission" date="2021-03" db="EMBL/GenBank/DDBJ databases">
        <authorList>
            <person name="Bekaert M."/>
        </authorList>
    </citation>
    <scope>NUCLEOTIDE SEQUENCE</scope>
</reference>
<comment type="caution">
    <text evidence="2">The sequence shown here is derived from an EMBL/GenBank/DDBJ whole genome shotgun (WGS) entry which is preliminary data.</text>
</comment>
<evidence type="ECO:0000256" key="1">
    <source>
        <dbReference type="SAM" id="MobiDB-lite"/>
    </source>
</evidence>
<dbReference type="PANTHER" id="PTHR47642">
    <property type="entry name" value="ATP-DEPENDENT DNA HELICASE"/>
    <property type="match status" value="1"/>
</dbReference>
<dbReference type="AlphaFoldDB" id="A0A8S3T2M9"/>
<feature type="region of interest" description="Disordered" evidence="1">
    <location>
        <begin position="213"/>
        <end position="240"/>
    </location>
</feature>
<gene>
    <name evidence="2" type="ORF">MEDL_39178</name>
</gene>
<feature type="compositionally biased region" description="Basic and acidic residues" evidence="1">
    <location>
        <begin position="213"/>
        <end position="222"/>
    </location>
</feature>
<feature type="region of interest" description="Disordered" evidence="1">
    <location>
        <begin position="54"/>
        <end position="75"/>
    </location>
</feature>
<accession>A0A8S3T2M9</accession>
<feature type="compositionally biased region" description="Basic and acidic residues" evidence="1">
    <location>
        <begin position="334"/>
        <end position="344"/>
    </location>
</feature>
<sequence>MIRPNRVIDAVKLLTSKTLFKSEGINIDTNWSVPNQSDSCSNETISQSGVNELSNLDSDSWNEEQNHENQPSGNLDTMLNPVGYREYKQVVSIAPGEGNTPLGIFQDYNSEFLAFPSIYCGETRMSNNMRAVPLHYSTISPPSERITLLKSVTKLEEMASTSTNVEADNVIKRYQRRPKVLLCLCLADYASWYDVTYPRKKKSDAADKIDSMKELPEEHDNDCLDDDPQSEDVEHEDQQEDMSSILQDSTNNMLNCNVKEICMSDGGILKRRKTQKILKYVRFNKDDDIEKYYRELIMLFHPWVNEERDIPDSYSLLKQMYTQNSASIEKLKDVYERKRGRPEQVESYNGNQE</sequence>
<feature type="region of interest" description="Disordered" evidence="1">
    <location>
        <begin position="334"/>
        <end position="353"/>
    </location>
</feature>
<keyword evidence="3" id="KW-1185">Reference proteome</keyword>
<proteinExistence type="predicted"/>
<dbReference type="InterPro" id="IPR051055">
    <property type="entry name" value="PIF1_helicase"/>
</dbReference>
<dbReference type="OrthoDB" id="6141723at2759"/>